<evidence type="ECO:0000313" key="9">
    <source>
        <dbReference type="EMBL" id="KAK2180817.1"/>
    </source>
</evidence>
<keyword evidence="5 6" id="KW-0472">Membrane</keyword>
<keyword evidence="4 6" id="KW-1133">Transmembrane helix</keyword>
<keyword evidence="3 6" id="KW-0812">Transmembrane</keyword>
<evidence type="ECO:0000313" key="10">
    <source>
        <dbReference type="Proteomes" id="UP001209878"/>
    </source>
</evidence>
<dbReference type="PANTHER" id="PTHR14207">
    <property type="entry name" value="STEROL ISOMERASE"/>
    <property type="match status" value="1"/>
</dbReference>
<dbReference type="PROSITE" id="PS51751">
    <property type="entry name" value="EXPERA"/>
    <property type="match status" value="1"/>
</dbReference>
<evidence type="ECO:0000256" key="4">
    <source>
        <dbReference type="ARBA" id="ARBA00022989"/>
    </source>
</evidence>
<evidence type="ECO:0000256" key="3">
    <source>
        <dbReference type="ARBA" id="ARBA00022692"/>
    </source>
</evidence>
<evidence type="ECO:0000256" key="1">
    <source>
        <dbReference type="ARBA" id="ARBA00004141"/>
    </source>
</evidence>
<protein>
    <recommendedName>
        <fullName evidence="8">EXPERA domain-containing protein</fullName>
    </recommendedName>
</protein>
<dbReference type="GO" id="GO:0005783">
    <property type="term" value="C:endoplasmic reticulum"/>
    <property type="evidence" value="ECO:0007669"/>
    <property type="project" value="TreeGrafter"/>
</dbReference>
<gene>
    <name evidence="9" type="ORF">NP493_425g04002</name>
</gene>
<name>A0AAD9NS66_RIDPI</name>
<feature type="transmembrane region" description="Helical" evidence="7">
    <location>
        <begin position="167"/>
        <end position="188"/>
    </location>
</feature>
<dbReference type="PANTHER" id="PTHR14207:SF1">
    <property type="entry name" value="EMOPAMIL-BINDING PROTEIN-LIKE"/>
    <property type="match status" value="1"/>
</dbReference>
<reference evidence="9" key="1">
    <citation type="journal article" date="2023" name="Mol. Biol. Evol.">
        <title>Third-Generation Sequencing Reveals the Adaptive Role of the Epigenome in Three Deep-Sea Polychaetes.</title>
        <authorList>
            <person name="Perez M."/>
            <person name="Aroh O."/>
            <person name="Sun Y."/>
            <person name="Lan Y."/>
            <person name="Juniper S.K."/>
            <person name="Young C.R."/>
            <person name="Angers B."/>
            <person name="Qian P.Y."/>
        </authorList>
    </citation>
    <scope>NUCLEOTIDE SEQUENCE</scope>
    <source>
        <strain evidence="9">R07B-5</strain>
    </source>
</reference>
<dbReference type="GO" id="GO:0016125">
    <property type="term" value="P:sterol metabolic process"/>
    <property type="evidence" value="ECO:0007669"/>
    <property type="project" value="InterPro"/>
</dbReference>
<dbReference type="AlphaFoldDB" id="A0AAD9NS66"/>
<dbReference type="GO" id="GO:0016020">
    <property type="term" value="C:membrane"/>
    <property type="evidence" value="ECO:0007669"/>
    <property type="project" value="UniProtKB-SubCell"/>
</dbReference>
<feature type="domain" description="EXPERA" evidence="8">
    <location>
        <begin position="43"/>
        <end position="188"/>
    </location>
</feature>
<keyword evidence="10" id="KW-1185">Reference proteome</keyword>
<evidence type="ECO:0000256" key="7">
    <source>
        <dbReference type="SAM" id="Phobius"/>
    </source>
</evidence>
<feature type="transmembrane region" description="Helical" evidence="7">
    <location>
        <begin position="12"/>
        <end position="36"/>
    </location>
</feature>
<evidence type="ECO:0000256" key="6">
    <source>
        <dbReference type="PROSITE-ProRule" id="PRU01087"/>
    </source>
</evidence>
<feature type="transmembrane region" description="Helical" evidence="7">
    <location>
        <begin position="136"/>
        <end position="155"/>
    </location>
</feature>
<dbReference type="Proteomes" id="UP001209878">
    <property type="component" value="Unassembled WGS sequence"/>
</dbReference>
<comment type="similarity">
    <text evidence="2">Belongs to the EBP family.</text>
</comment>
<organism evidence="9 10">
    <name type="scientific">Ridgeia piscesae</name>
    <name type="common">Tubeworm</name>
    <dbReference type="NCBI Taxonomy" id="27915"/>
    <lineage>
        <taxon>Eukaryota</taxon>
        <taxon>Metazoa</taxon>
        <taxon>Spiralia</taxon>
        <taxon>Lophotrochozoa</taxon>
        <taxon>Annelida</taxon>
        <taxon>Polychaeta</taxon>
        <taxon>Sedentaria</taxon>
        <taxon>Canalipalpata</taxon>
        <taxon>Sabellida</taxon>
        <taxon>Siboglinidae</taxon>
        <taxon>Ridgeia</taxon>
    </lineage>
</organism>
<dbReference type="Pfam" id="PF05241">
    <property type="entry name" value="EBP"/>
    <property type="match status" value="1"/>
</dbReference>
<proteinExistence type="inferred from homology"/>
<evidence type="ECO:0000256" key="5">
    <source>
        <dbReference type="ARBA" id="ARBA00023136"/>
    </source>
</evidence>
<evidence type="ECO:0000259" key="8">
    <source>
        <dbReference type="PROSITE" id="PS51751"/>
    </source>
</evidence>
<sequence length="221" mass="24558">MALSTNMEPIFTVALLGSVVFTAVAAIISVCLARWLGKQCSSGDKLTISWLLWDCIVHCSLEALFLIVSLSGTVQDSTHWTLATWREYGKADKRFLVSDPTIVSMAMPTVAVCGPLCVALIYSIIRQCAYRHWLQVALCVCELYGGWMTFCPELLTGGHNLATDNPLYFWFYVVFFNGLWVAAPAMLLHQSWTRCSVSHTPPSSDNGFTAVIQRRPHMKGD</sequence>
<dbReference type="GO" id="GO:0047750">
    <property type="term" value="F:cholestenol delta-isomerase activity"/>
    <property type="evidence" value="ECO:0007669"/>
    <property type="project" value="InterPro"/>
</dbReference>
<comment type="caution">
    <text evidence="9">The sequence shown here is derived from an EMBL/GenBank/DDBJ whole genome shotgun (WGS) entry which is preliminary data.</text>
</comment>
<feature type="transmembrane region" description="Helical" evidence="7">
    <location>
        <begin position="48"/>
        <end position="70"/>
    </location>
</feature>
<dbReference type="InterPro" id="IPR033118">
    <property type="entry name" value="EXPERA"/>
</dbReference>
<accession>A0AAD9NS66</accession>
<comment type="subcellular location">
    <subcellularLocation>
        <location evidence="1">Membrane</location>
        <topology evidence="1">Multi-pass membrane protein</topology>
    </subcellularLocation>
</comment>
<dbReference type="EMBL" id="JAODUO010000425">
    <property type="protein sequence ID" value="KAK2180817.1"/>
    <property type="molecule type" value="Genomic_DNA"/>
</dbReference>
<evidence type="ECO:0000256" key="2">
    <source>
        <dbReference type="ARBA" id="ARBA00008337"/>
    </source>
</evidence>
<feature type="transmembrane region" description="Helical" evidence="7">
    <location>
        <begin position="102"/>
        <end position="124"/>
    </location>
</feature>
<dbReference type="InterPro" id="IPR007905">
    <property type="entry name" value="EBP"/>
</dbReference>